<dbReference type="Gene3D" id="3.30.10.20">
    <property type="match status" value="2"/>
</dbReference>
<accession>A0A401FKQ7</accession>
<dbReference type="Gene3D" id="2.60.40.2560">
    <property type="match status" value="1"/>
</dbReference>
<dbReference type="GO" id="GO:0004674">
    <property type="term" value="F:protein serine/threonine kinase activity"/>
    <property type="evidence" value="ECO:0007669"/>
    <property type="project" value="UniProtKB-KW"/>
</dbReference>
<dbReference type="Pfam" id="PF03793">
    <property type="entry name" value="PASTA"/>
    <property type="match status" value="2"/>
</dbReference>
<dbReference type="RefSeq" id="WP_369689701.1">
    <property type="nucleotide sequence ID" value="NZ_BEXA01000002.1"/>
</dbReference>
<feature type="compositionally biased region" description="Low complexity" evidence="1">
    <location>
        <begin position="163"/>
        <end position="172"/>
    </location>
</feature>
<reference evidence="3 4" key="1">
    <citation type="submission" date="2017-11" db="EMBL/GenBank/DDBJ databases">
        <title>Draft Genome Sequence of Lactobacillus curieae NBRC 111893 isolated from Koso, a Japanese sugar-Vegetable Fermented Beverage.</title>
        <authorList>
            <person name="Chiou T.Y."/>
            <person name="Oshima K."/>
            <person name="Suda W."/>
            <person name="Hattori M."/>
            <person name="Takahashi T."/>
        </authorList>
    </citation>
    <scope>NUCLEOTIDE SEQUENCE [LARGE SCALE GENOMIC DNA]</scope>
    <source>
        <strain evidence="3 4">NBRC111893</strain>
    </source>
</reference>
<organism evidence="3 4">
    <name type="scientific">Lentilactobacillus kosonis</name>
    <dbReference type="NCBI Taxonomy" id="2810561"/>
    <lineage>
        <taxon>Bacteria</taxon>
        <taxon>Bacillati</taxon>
        <taxon>Bacillota</taxon>
        <taxon>Bacilli</taxon>
        <taxon>Lactobacillales</taxon>
        <taxon>Lactobacillaceae</taxon>
        <taxon>Lentilactobacillus</taxon>
    </lineage>
</organism>
<dbReference type="PROSITE" id="PS51178">
    <property type="entry name" value="PASTA"/>
    <property type="match status" value="2"/>
</dbReference>
<dbReference type="Proteomes" id="UP000286974">
    <property type="component" value="Unassembled WGS sequence"/>
</dbReference>
<evidence type="ECO:0000313" key="4">
    <source>
        <dbReference type="Proteomes" id="UP000286974"/>
    </source>
</evidence>
<dbReference type="InterPro" id="IPR005543">
    <property type="entry name" value="PASTA_dom"/>
</dbReference>
<dbReference type="CDD" id="cd06577">
    <property type="entry name" value="PASTA_pknB"/>
    <property type="match status" value="1"/>
</dbReference>
<comment type="caution">
    <text evidence="3">The sequence shown here is derived from an EMBL/GenBank/DDBJ whole genome shotgun (WGS) entry which is preliminary data.</text>
</comment>
<dbReference type="AlphaFoldDB" id="A0A401FKQ7"/>
<protein>
    <submittedName>
        <fullName evidence="3">Serine/threonine protein kinase PrkC, regulator of stationary phase</fullName>
    </submittedName>
</protein>
<name>A0A401FKQ7_9LACO</name>
<evidence type="ECO:0000256" key="1">
    <source>
        <dbReference type="SAM" id="MobiDB-lite"/>
    </source>
</evidence>
<feature type="domain" description="PASTA" evidence="2">
    <location>
        <begin position="65"/>
        <end position="131"/>
    </location>
</feature>
<proteinExistence type="predicted"/>
<feature type="domain" description="PASTA" evidence="2">
    <location>
        <begin position="1"/>
        <end position="64"/>
    </location>
</feature>
<evidence type="ECO:0000259" key="2">
    <source>
        <dbReference type="PROSITE" id="PS51178"/>
    </source>
</evidence>
<keyword evidence="3" id="KW-0808">Transferase</keyword>
<evidence type="ECO:0000313" key="3">
    <source>
        <dbReference type="EMBL" id="GAY72933.1"/>
    </source>
</evidence>
<dbReference type="EMBL" id="BEXA01000002">
    <property type="protein sequence ID" value="GAY72933.1"/>
    <property type="molecule type" value="Genomic_DNA"/>
</dbReference>
<gene>
    <name evidence="3" type="ORF">NBRC111893_1079</name>
</gene>
<feature type="region of interest" description="Disordered" evidence="1">
    <location>
        <begin position="153"/>
        <end position="193"/>
    </location>
</feature>
<sequence>MRLDNYVGQSYNKVATKLRNEGFKVKRRSAPSNTFGTGKILQQNFNPNHQFDPKKKTLSFVVSTGIKEITLKDLTGMTKGQVVAYANEVELNPTFDYAYSSTVPSGNVIRQTPAAGEQIQQGGSLMVYISRGKKTSNELKSFSTRVTIPYHNDAKPIYDQTDDSTTSENSSELGTDPVTDSSSSLDESTSQQQPEENVILIYLKDHDHDFSRVYRQMVISQDTTVSLPFKLTKNEIGKYKIVRDGKTIYEITALLMKCTNRS</sequence>
<keyword evidence="4" id="KW-1185">Reference proteome</keyword>
<feature type="compositionally biased region" description="Low complexity" evidence="1">
    <location>
        <begin position="179"/>
        <end position="193"/>
    </location>
</feature>
<dbReference type="SMART" id="SM00740">
    <property type="entry name" value="PASTA"/>
    <property type="match status" value="2"/>
</dbReference>
<keyword evidence="3" id="KW-0418">Kinase</keyword>
<keyword evidence="3" id="KW-0723">Serine/threonine-protein kinase</keyword>